<dbReference type="GO" id="GO:0006779">
    <property type="term" value="P:porphyrin-containing compound biosynthetic process"/>
    <property type="evidence" value="ECO:0007669"/>
    <property type="project" value="InterPro"/>
</dbReference>
<dbReference type="AlphaFoldDB" id="F5YA88"/>
<keyword evidence="3" id="KW-1185">Reference proteome</keyword>
<dbReference type="SUPFAM" id="SSF51726">
    <property type="entry name" value="UROD/MetE-like"/>
    <property type="match status" value="1"/>
</dbReference>
<dbReference type="GO" id="GO:0004853">
    <property type="term" value="F:uroporphyrinogen decarboxylase activity"/>
    <property type="evidence" value="ECO:0007669"/>
    <property type="project" value="InterPro"/>
</dbReference>
<accession>F5YA88</accession>
<dbReference type="Pfam" id="PF01208">
    <property type="entry name" value="URO-D"/>
    <property type="match status" value="1"/>
</dbReference>
<dbReference type="InParanoid" id="F5YA88"/>
<dbReference type="eggNOG" id="COG0407">
    <property type="taxonomic scope" value="Bacteria"/>
</dbReference>
<dbReference type="RefSeq" id="WP_015711222.1">
    <property type="nucleotide sequence ID" value="NC_015577.1"/>
</dbReference>
<evidence type="ECO:0000259" key="1">
    <source>
        <dbReference type="Pfam" id="PF01208"/>
    </source>
</evidence>
<dbReference type="InterPro" id="IPR000257">
    <property type="entry name" value="Uroporphyrinogen_deCOase"/>
</dbReference>
<evidence type="ECO:0000313" key="2">
    <source>
        <dbReference type="EMBL" id="AEF80941.1"/>
    </source>
</evidence>
<dbReference type="OrthoDB" id="9784351at2"/>
<organism evidence="2 3">
    <name type="scientific">Leadbettera azotonutricia (strain ATCC BAA-888 / DSM 13862 / ZAS-9)</name>
    <name type="common">Treponema azotonutricium</name>
    <dbReference type="NCBI Taxonomy" id="545695"/>
    <lineage>
        <taxon>Bacteria</taxon>
        <taxon>Pseudomonadati</taxon>
        <taxon>Spirochaetota</taxon>
        <taxon>Spirochaetia</taxon>
        <taxon>Spirochaetales</taxon>
        <taxon>Breznakiellaceae</taxon>
        <taxon>Leadbettera</taxon>
    </lineage>
</organism>
<gene>
    <name evidence="2" type="ordered locus">TREAZ_0743</name>
</gene>
<dbReference type="EMBL" id="CP001841">
    <property type="protein sequence ID" value="AEF80941.1"/>
    <property type="molecule type" value="Genomic_DNA"/>
</dbReference>
<sequence length="342" mass="39238">MRLHDRKPDIENLYKVLRKEKPPRPTLFELFMNRPLYERLAGRELPKTGDPALENLKLVVEAYAAAGYDYATAHGSDFFFDSNRRQEKKTISLNEGFVIADEASYESYKWPEPEDFDFSRLEKIRPFLPEGMKLMCMGPGGVLENVITLTGYDNLCLMLYDSPDLVKAIFDHVGERLLKYYEIALQYDTVGLLMSNDDWGFKTQTFLAPEDMRKYVFPWHKKYVDLAHKHNIPAALHSCGYFGEVMEDTIAYMGFDGKHSYEDTILPVEDSYEKWQGRIAILGGIGVDFVIQKSEEEITARCRAMLQRAEGRGGYALGTGNSVPEYIPQDHFIALLKSALEY</sequence>
<dbReference type="Proteomes" id="UP000009222">
    <property type="component" value="Chromosome"/>
</dbReference>
<evidence type="ECO:0000313" key="3">
    <source>
        <dbReference type="Proteomes" id="UP000009222"/>
    </source>
</evidence>
<dbReference type="PANTHER" id="PTHR47099">
    <property type="entry name" value="METHYLCOBAMIDE:COM METHYLTRANSFERASE MTBA"/>
    <property type="match status" value="1"/>
</dbReference>
<dbReference type="InterPro" id="IPR038071">
    <property type="entry name" value="UROD/MetE-like_sf"/>
</dbReference>
<dbReference type="Gene3D" id="3.20.20.210">
    <property type="match status" value="1"/>
</dbReference>
<feature type="domain" description="Uroporphyrinogen decarboxylase (URO-D)" evidence="1">
    <location>
        <begin position="137"/>
        <end position="340"/>
    </location>
</feature>
<reference evidence="2 3" key="2">
    <citation type="journal article" date="2011" name="ISME J.">
        <title>RNA-seq reveals cooperative metabolic interactions between two termite-gut spirochete species in co-culture.</title>
        <authorList>
            <person name="Rosenthal A.Z."/>
            <person name="Matson E.G."/>
            <person name="Eldar A."/>
            <person name="Leadbetter J.R."/>
        </authorList>
    </citation>
    <scope>NUCLEOTIDE SEQUENCE [LARGE SCALE GENOMIC DNA]</scope>
    <source>
        <strain evidence="3">ATCC BAA-888 / DSM 13862 / ZAS-9</strain>
    </source>
</reference>
<dbReference type="InterPro" id="IPR052024">
    <property type="entry name" value="Methanogen_methyltrans"/>
</dbReference>
<dbReference type="PANTHER" id="PTHR47099:SF1">
    <property type="entry name" value="METHYLCOBAMIDE:COM METHYLTRANSFERASE MTBA"/>
    <property type="match status" value="1"/>
</dbReference>
<dbReference type="STRING" id="545695.TREAZ_0743"/>
<dbReference type="KEGG" id="taz:TREAZ_0743"/>
<proteinExistence type="predicted"/>
<name>F5YA88_LEAAZ</name>
<protein>
    <recommendedName>
        <fullName evidence="1">Uroporphyrinogen decarboxylase (URO-D) domain-containing protein</fullName>
    </recommendedName>
</protein>
<dbReference type="HOGENOM" id="CLU_787097_0_0_12"/>
<reference evidence="3" key="1">
    <citation type="submission" date="2009-12" db="EMBL/GenBank/DDBJ databases">
        <title>Complete sequence of Treponema azotonutricium strain ZAS-9.</title>
        <authorList>
            <person name="Tetu S.G."/>
            <person name="Matson E."/>
            <person name="Ren Q."/>
            <person name="Seshadri R."/>
            <person name="Elbourne L."/>
            <person name="Hassan K.A."/>
            <person name="Durkin A."/>
            <person name="Radune D."/>
            <person name="Mohamoud Y."/>
            <person name="Shay R."/>
            <person name="Jin S."/>
            <person name="Zhang X."/>
            <person name="Lucey K."/>
            <person name="Ballor N.R."/>
            <person name="Ottesen E."/>
            <person name="Rosenthal R."/>
            <person name="Allen A."/>
            <person name="Leadbetter J.R."/>
            <person name="Paulsen I.T."/>
        </authorList>
    </citation>
    <scope>NUCLEOTIDE SEQUENCE [LARGE SCALE GENOMIC DNA]</scope>
    <source>
        <strain evidence="3">ATCC BAA-888 / DSM 13862 / ZAS-9</strain>
    </source>
</reference>